<evidence type="ECO:0000259" key="2">
    <source>
        <dbReference type="Pfam" id="PF12697"/>
    </source>
</evidence>
<evidence type="ECO:0000256" key="1">
    <source>
        <dbReference type="SAM" id="Phobius"/>
    </source>
</evidence>
<dbReference type="AlphaFoldDB" id="A0A3D9L5N9"/>
<keyword evidence="1" id="KW-0472">Membrane</keyword>
<dbReference type="RefSeq" id="WP_115867869.1">
    <property type="nucleotide sequence ID" value="NZ_QREG01000007.1"/>
</dbReference>
<dbReference type="PIRSF" id="PIRSF037442">
    <property type="entry name" value="UCP037442_abhydr"/>
    <property type="match status" value="1"/>
</dbReference>
<sequence>MHKAEAFELLTADKTTISATLHTHAEKSPHLIIIGPATGAPQYYYHGFAKYASQYKDFDVLTFDYRGIGKSLKGSVKDAKATMTDWGAQDLAAAIRWGDKRYDKICLIGHSVAGQIFPKAPNNDRILAAYFVGSQTAYYGKWRGLWLLYVLIFWYVLIPITTALYNYLPGWTMGGKIAVPKPAAKEWRRWGIHPEGVLQGDPQMAKRFANVKIPLHFVSIQDDKLLAPGRATQALMHYYKNAVTSFQFIKPKDLKLSKIGHFGFFKKEFRKQLWPMPIFFFSQYINKLDE</sequence>
<name>A0A3D9L5N9_MARFU</name>
<feature type="domain" description="AB hydrolase-1" evidence="2">
    <location>
        <begin position="41"/>
        <end position="224"/>
    </location>
</feature>
<accession>A0A3D9L5N9</accession>
<reference evidence="3 4" key="1">
    <citation type="submission" date="2018-07" db="EMBL/GenBank/DDBJ databases">
        <title>Genomic Encyclopedia of Type Strains, Phase IV (KMG-IV): sequencing the most valuable type-strain genomes for metagenomic binning, comparative biology and taxonomic classification.</title>
        <authorList>
            <person name="Goeker M."/>
        </authorList>
    </citation>
    <scope>NUCLEOTIDE SEQUENCE [LARGE SCALE GENOMIC DNA]</scope>
    <source>
        <strain evidence="3 4">DSM 4134</strain>
    </source>
</reference>
<feature type="transmembrane region" description="Helical" evidence="1">
    <location>
        <begin position="146"/>
        <end position="168"/>
    </location>
</feature>
<keyword evidence="3" id="KW-0378">Hydrolase</keyword>
<evidence type="ECO:0000313" key="3">
    <source>
        <dbReference type="EMBL" id="RED99851.1"/>
    </source>
</evidence>
<dbReference type="InterPro" id="IPR029058">
    <property type="entry name" value="AB_hydrolase_fold"/>
</dbReference>
<keyword evidence="1" id="KW-1133">Transmembrane helix</keyword>
<dbReference type="GO" id="GO:0016787">
    <property type="term" value="F:hydrolase activity"/>
    <property type="evidence" value="ECO:0007669"/>
    <property type="project" value="UniProtKB-KW"/>
</dbReference>
<dbReference type="InterPro" id="IPR017208">
    <property type="entry name" value="UCP037442_abhydr"/>
</dbReference>
<protein>
    <submittedName>
        <fullName evidence="3">Putative alpha/beta hydrolase</fullName>
    </submittedName>
</protein>
<proteinExistence type="predicted"/>
<comment type="caution">
    <text evidence="3">The sequence shown here is derived from an EMBL/GenBank/DDBJ whole genome shotgun (WGS) entry which is preliminary data.</text>
</comment>
<dbReference type="InterPro" id="IPR000073">
    <property type="entry name" value="AB_hydrolase_1"/>
</dbReference>
<keyword evidence="1" id="KW-0812">Transmembrane</keyword>
<evidence type="ECO:0000313" key="4">
    <source>
        <dbReference type="Proteomes" id="UP000256779"/>
    </source>
</evidence>
<dbReference type="OrthoDB" id="9785076at2"/>
<dbReference type="SUPFAM" id="SSF53474">
    <property type="entry name" value="alpha/beta-Hydrolases"/>
    <property type="match status" value="1"/>
</dbReference>
<dbReference type="EMBL" id="QREG01000007">
    <property type="protein sequence ID" value="RED99851.1"/>
    <property type="molecule type" value="Genomic_DNA"/>
</dbReference>
<dbReference type="Gene3D" id="3.40.50.1820">
    <property type="entry name" value="alpha/beta hydrolase"/>
    <property type="match status" value="1"/>
</dbReference>
<gene>
    <name evidence="3" type="ORF">C7460_107135</name>
</gene>
<dbReference type="Proteomes" id="UP000256779">
    <property type="component" value="Unassembled WGS sequence"/>
</dbReference>
<keyword evidence="4" id="KW-1185">Reference proteome</keyword>
<organism evidence="3 4">
    <name type="scientific">Marinoscillum furvescens DSM 4134</name>
    <dbReference type="NCBI Taxonomy" id="1122208"/>
    <lineage>
        <taxon>Bacteria</taxon>
        <taxon>Pseudomonadati</taxon>
        <taxon>Bacteroidota</taxon>
        <taxon>Cytophagia</taxon>
        <taxon>Cytophagales</taxon>
        <taxon>Reichenbachiellaceae</taxon>
        <taxon>Marinoscillum</taxon>
    </lineage>
</organism>
<dbReference type="Pfam" id="PF12697">
    <property type="entry name" value="Abhydrolase_6"/>
    <property type="match status" value="1"/>
</dbReference>